<dbReference type="GO" id="GO:0003951">
    <property type="term" value="F:NAD+ kinase activity"/>
    <property type="evidence" value="ECO:0007669"/>
    <property type="project" value="InterPro"/>
</dbReference>
<dbReference type="EMBL" id="KF900695">
    <property type="protein sequence ID" value="AIF03963.1"/>
    <property type="molecule type" value="Genomic_DNA"/>
</dbReference>
<dbReference type="InterPro" id="IPR016064">
    <property type="entry name" value="NAD/diacylglycerol_kinase_sf"/>
</dbReference>
<accession>A0A075GQH3</accession>
<keyword evidence="1" id="KW-0808">Transferase</keyword>
<evidence type="ECO:0000313" key="1">
    <source>
        <dbReference type="EMBL" id="AIF03963.1"/>
    </source>
</evidence>
<dbReference type="GO" id="GO:0006741">
    <property type="term" value="P:NADP+ biosynthetic process"/>
    <property type="evidence" value="ECO:0007669"/>
    <property type="project" value="InterPro"/>
</dbReference>
<dbReference type="PANTHER" id="PTHR40697:SF2">
    <property type="entry name" value="ATP-NAD KINASE-RELATED"/>
    <property type="match status" value="1"/>
</dbReference>
<dbReference type="PANTHER" id="PTHR40697">
    <property type="entry name" value="ACETOIN CATABOLISM PROTEIN X"/>
    <property type="match status" value="1"/>
</dbReference>
<dbReference type="InterPro" id="IPR011386">
    <property type="entry name" value="Put_ATP-NAD_kin"/>
</dbReference>
<name>A0A075GQH3_9EURY</name>
<sequence length="390" mass="41401">MRVAFVARSVALIGVLVNPDAGLGGRLGFKGSDGRAEEARKAGAEDRSGPRMTATLSRLYELGFGDARFITCEGRMGSDWFPKSPSPSNTIAGADPSSASDTARAVGEFLSLGVDLILYSGGDGTTRDIVTALEEAGHGDIPLVGVPAGVKMHSGCFAANTNAAAEVIHAWLGGDLLLGTTEVMDLDEDAYREGVWKVRLFAEVKTPSSPRWMQGAKTRVEAADEDDLLEGMARHIGEMMEEEPELLVIWGTGGTLRTMARHLGLTKTVLGIDVMKGGKIVASDVTEKSLLELLDGHTGGQTGGARILLSPMGGQGFLIGRGNLQISPEVIRRVGIDGVLGIGTPAKLLSLKALRIDSGDETLDDEFRLKKYLKVLQGYRTTRLVKVAQE</sequence>
<organism evidence="1">
    <name type="scientific">uncultured marine group II/III euryarchaeote KM3_16_D12</name>
    <dbReference type="NCBI Taxonomy" id="1457926"/>
    <lineage>
        <taxon>Archaea</taxon>
        <taxon>Methanobacteriati</taxon>
        <taxon>Methanobacteriota</taxon>
        <taxon>environmental samples</taxon>
    </lineage>
</organism>
<dbReference type="Gene3D" id="3.40.50.10330">
    <property type="entry name" value="Probable inorganic polyphosphate/atp-NAD kinase, domain 1"/>
    <property type="match status" value="1"/>
</dbReference>
<proteinExistence type="predicted"/>
<dbReference type="InterPro" id="IPR039065">
    <property type="entry name" value="AcoX-like"/>
</dbReference>
<dbReference type="Pfam" id="PF01513">
    <property type="entry name" value="NAD_kinase"/>
    <property type="match status" value="1"/>
</dbReference>
<dbReference type="AlphaFoldDB" id="A0A075GQH3"/>
<reference evidence="1" key="1">
    <citation type="journal article" date="2014" name="Genome Biol. Evol.">
        <title>Pangenome evidence for extensive interdomain horizontal transfer affecting lineage core and shell genes in uncultured planktonic thaumarchaeota and euryarchaeota.</title>
        <authorList>
            <person name="Deschamps P."/>
            <person name="Zivanovic Y."/>
            <person name="Moreira D."/>
            <person name="Rodriguez-Valera F."/>
            <person name="Lopez-Garcia P."/>
        </authorList>
    </citation>
    <scope>NUCLEOTIDE SEQUENCE</scope>
</reference>
<protein>
    <submittedName>
        <fullName evidence="1">ATP-NAD/AcoX kinase</fullName>
    </submittedName>
</protein>
<keyword evidence="1" id="KW-0418">Kinase</keyword>
<dbReference type="InterPro" id="IPR002504">
    <property type="entry name" value="NADK"/>
</dbReference>
<dbReference type="Pfam" id="PF20143">
    <property type="entry name" value="NAD_kinase_C"/>
    <property type="match status" value="1"/>
</dbReference>
<dbReference type="InterPro" id="IPR017438">
    <property type="entry name" value="ATP-NAD_kinase_N"/>
</dbReference>
<dbReference type="SUPFAM" id="SSF111331">
    <property type="entry name" value="NAD kinase/diacylglycerol kinase-like"/>
    <property type="match status" value="1"/>
</dbReference>
<dbReference type="PIRSF" id="PIRSF016907">
    <property type="entry name" value="Kin_ATP-NAD"/>
    <property type="match status" value="1"/>
</dbReference>